<evidence type="ECO:0000256" key="5">
    <source>
        <dbReference type="RuleBase" id="RU367091"/>
    </source>
</evidence>
<evidence type="ECO:0000256" key="3">
    <source>
        <dbReference type="ARBA" id="ARBA00022803"/>
    </source>
</evidence>
<evidence type="ECO:0000313" key="8">
    <source>
        <dbReference type="Proteomes" id="UP000274756"/>
    </source>
</evidence>
<evidence type="ECO:0000259" key="6">
    <source>
        <dbReference type="Pfam" id="PF22890"/>
    </source>
</evidence>
<feature type="domain" description="EMC2 TPR-like" evidence="6">
    <location>
        <begin position="73"/>
        <end position="177"/>
    </location>
</feature>
<dbReference type="EMBL" id="UYYG01001201">
    <property type="protein sequence ID" value="VDN60116.1"/>
    <property type="molecule type" value="Genomic_DNA"/>
</dbReference>
<dbReference type="InterPro" id="IPR011990">
    <property type="entry name" value="TPR-like_helical_dom_sf"/>
</dbReference>
<protein>
    <recommendedName>
        <fullName evidence="5">ER membrane protein complex subunit 2</fullName>
    </recommendedName>
</protein>
<organism evidence="7 8">
    <name type="scientific">Dracunculus medinensis</name>
    <name type="common">Guinea worm</name>
    <dbReference type="NCBI Taxonomy" id="318479"/>
    <lineage>
        <taxon>Eukaryota</taxon>
        <taxon>Metazoa</taxon>
        <taxon>Ecdysozoa</taxon>
        <taxon>Nematoda</taxon>
        <taxon>Chromadorea</taxon>
        <taxon>Rhabditida</taxon>
        <taxon>Spirurina</taxon>
        <taxon>Dracunculoidea</taxon>
        <taxon>Dracunculidae</taxon>
        <taxon>Dracunculus</taxon>
    </lineage>
</organism>
<dbReference type="FunFam" id="1.25.40.10:FF:000326">
    <property type="entry name" value="ER membrane protein complex subunit 2"/>
    <property type="match status" value="1"/>
</dbReference>
<dbReference type="PANTHER" id="PTHR12760">
    <property type="entry name" value="TETRATRICOPEPTIDE REPEAT PROTEIN"/>
    <property type="match status" value="1"/>
</dbReference>
<sequence length="276" mass="32311">MKQWREEHVRRSEEVVEIWEFVLSRYPRSLGDELWLIYEQVCIAAYDCARIDVAVECIRALQEKFPRSNRVLKLQAMRFEAIQRYDDAFHIYEQLIESDPTNMSCRKRKIAILKAKGEKQEAIRELNEYLKVFLNDSEAWLELSNLYLQEQEYSRAAHCLEELILMSPHNSLYLRRLGEIRYSQGGQENMEMAKTYFEHAIRTNPGCLRSLYGLLLCCNWLSQKATGSKKKDLIQSGVGVIDKILSCYDNASENVNSYISKEMQTVETLLNHLSMS</sequence>
<keyword evidence="3 4" id="KW-0802">TPR repeat</keyword>
<dbReference type="Gene3D" id="1.25.40.10">
    <property type="entry name" value="Tetratricopeptide repeat domain"/>
    <property type="match status" value="1"/>
</dbReference>
<keyword evidence="8" id="KW-1185">Reference proteome</keyword>
<accession>A0A3P7SYU2</accession>
<comment type="subcellular location">
    <subcellularLocation>
        <location evidence="5">Endoplasmic reticulum membrane</location>
        <topology evidence="5">Peripheral membrane protein</topology>
        <orientation evidence="5">Cytoplasmic side</orientation>
    </subcellularLocation>
</comment>
<keyword evidence="2" id="KW-0677">Repeat</keyword>
<dbReference type="Pfam" id="PF22890">
    <property type="entry name" value="TPR_EMC2"/>
    <property type="match status" value="1"/>
</dbReference>
<comment type="function">
    <text evidence="5">Part of the endoplasmic reticulum membrane protein complex (EMC) that enables the energy-independent insertion into endoplasmic reticulum membranes of newly synthesized membrane proteins.</text>
</comment>
<dbReference type="AlphaFoldDB" id="A0A3P7SYU2"/>
<name>A0A3P7SYU2_DRAME</name>
<feature type="repeat" description="TPR" evidence="4">
    <location>
        <begin position="137"/>
        <end position="170"/>
    </location>
</feature>
<evidence type="ECO:0000256" key="2">
    <source>
        <dbReference type="ARBA" id="ARBA00022737"/>
    </source>
</evidence>
<dbReference type="GO" id="GO:0072546">
    <property type="term" value="C:EMC complex"/>
    <property type="evidence" value="ECO:0007669"/>
    <property type="project" value="UniProtKB-UniRule"/>
</dbReference>
<reference evidence="7 8" key="1">
    <citation type="submission" date="2018-11" db="EMBL/GenBank/DDBJ databases">
        <authorList>
            <consortium name="Pathogen Informatics"/>
        </authorList>
    </citation>
    <scope>NUCLEOTIDE SEQUENCE [LARGE SCALE GENOMIC DNA]</scope>
</reference>
<dbReference type="STRING" id="318479.A0A3P7SYU2"/>
<dbReference type="SUPFAM" id="SSF48452">
    <property type="entry name" value="TPR-like"/>
    <property type="match status" value="1"/>
</dbReference>
<dbReference type="PROSITE" id="PS50005">
    <property type="entry name" value="TPR"/>
    <property type="match status" value="1"/>
</dbReference>
<dbReference type="OrthoDB" id="124397at2759"/>
<evidence type="ECO:0000256" key="1">
    <source>
        <dbReference type="ARBA" id="ARBA00010361"/>
    </source>
</evidence>
<keyword evidence="5" id="KW-0256">Endoplasmic reticulum</keyword>
<evidence type="ECO:0000256" key="4">
    <source>
        <dbReference type="PROSITE-ProRule" id="PRU00339"/>
    </source>
</evidence>
<gene>
    <name evidence="7" type="ORF">DME_LOCUS10089</name>
</gene>
<keyword evidence="5" id="KW-0472">Membrane</keyword>
<evidence type="ECO:0000313" key="7">
    <source>
        <dbReference type="EMBL" id="VDN60116.1"/>
    </source>
</evidence>
<comment type="subunit">
    <text evidence="5">Component of the ER membrane protein complex (EMC).</text>
</comment>
<dbReference type="SMART" id="SM00028">
    <property type="entry name" value="TPR"/>
    <property type="match status" value="3"/>
</dbReference>
<dbReference type="InterPro" id="IPR019734">
    <property type="entry name" value="TPR_rpt"/>
</dbReference>
<dbReference type="InterPro" id="IPR055217">
    <property type="entry name" value="TPR_EMC2"/>
</dbReference>
<dbReference type="Proteomes" id="UP000274756">
    <property type="component" value="Unassembled WGS sequence"/>
</dbReference>
<proteinExistence type="inferred from homology"/>
<dbReference type="InterPro" id="IPR039856">
    <property type="entry name" value="EMC2-like"/>
</dbReference>
<comment type="similarity">
    <text evidence="1 5">Belongs to the EMC2 family.</text>
</comment>